<accession>A0A6P8B623</accession>
<dbReference type="KEGG" id="pgri:PgNI_06648"/>
<reference evidence="2" key="2">
    <citation type="submission" date="2019-10" db="EMBL/GenBank/DDBJ databases">
        <authorList>
            <consortium name="NCBI Genome Project"/>
        </authorList>
    </citation>
    <scope>NUCLEOTIDE SEQUENCE</scope>
    <source>
        <strain evidence="2">NI907</strain>
    </source>
</reference>
<sequence>MGRSVPRMEAKRTAPCHRMCIRWAFTNLTVRGEVQIPTAK</sequence>
<protein>
    <submittedName>
        <fullName evidence="2">Uncharacterized protein</fullName>
    </submittedName>
</protein>
<reference evidence="2" key="3">
    <citation type="submission" date="2025-08" db="UniProtKB">
        <authorList>
            <consortium name="RefSeq"/>
        </authorList>
    </citation>
    <scope>IDENTIFICATION</scope>
    <source>
        <strain evidence="2">NI907</strain>
    </source>
</reference>
<dbReference type="RefSeq" id="XP_030982647.1">
    <property type="nucleotide sequence ID" value="XM_031126669.1"/>
</dbReference>
<evidence type="ECO:0000313" key="1">
    <source>
        <dbReference type="Proteomes" id="UP000515153"/>
    </source>
</evidence>
<gene>
    <name evidence="2" type="ORF">PgNI_06648</name>
</gene>
<dbReference type="GeneID" id="41961578"/>
<dbReference type="Proteomes" id="UP000515153">
    <property type="component" value="Chromosome I"/>
</dbReference>
<dbReference type="AlphaFoldDB" id="A0A6P8B623"/>
<reference evidence="1 2" key="1">
    <citation type="journal article" date="2019" name="Mol. Biol. Evol.">
        <title>Blast fungal genomes show frequent chromosomal changes, gene gains and losses, and effector gene turnover.</title>
        <authorList>
            <person name="Gomez Luciano L.B."/>
            <person name="Jason Tsai I."/>
            <person name="Chuma I."/>
            <person name="Tosa Y."/>
            <person name="Chen Y.H."/>
            <person name="Li J.Y."/>
            <person name="Li M.Y."/>
            <person name="Jade Lu M.Y."/>
            <person name="Nakayashiki H."/>
            <person name="Li W.H."/>
        </authorList>
    </citation>
    <scope>NUCLEOTIDE SEQUENCE [LARGE SCALE GENOMIC DNA]</scope>
    <source>
        <strain evidence="1 2">NI907</strain>
    </source>
</reference>
<name>A0A6P8B623_PYRGI</name>
<proteinExistence type="predicted"/>
<organism evidence="1 2">
    <name type="scientific">Pyricularia grisea</name>
    <name type="common">Crabgrass-specific blast fungus</name>
    <name type="synonym">Magnaporthe grisea</name>
    <dbReference type="NCBI Taxonomy" id="148305"/>
    <lineage>
        <taxon>Eukaryota</taxon>
        <taxon>Fungi</taxon>
        <taxon>Dikarya</taxon>
        <taxon>Ascomycota</taxon>
        <taxon>Pezizomycotina</taxon>
        <taxon>Sordariomycetes</taxon>
        <taxon>Sordariomycetidae</taxon>
        <taxon>Magnaporthales</taxon>
        <taxon>Pyriculariaceae</taxon>
        <taxon>Pyricularia</taxon>
    </lineage>
</organism>
<keyword evidence="1" id="KW-1185">Reference proteome</keyword>
<evidence type="ECO:0000313" key="2">
    <source>
        <dbReference type="RefSeq" id="XP_030982647.1"/>
    </source>
</evidence>